<dbReference type="GO" id="GO:0003723">
    <property type="term" value="F:RNA binding"/>
    <property type="evidence" value="ECO:0007669"/>
    <property type="project" value="InterPro"/>
</dbReference>
<dbReference type="InterPro" id="IPR014721">
    <property type="entry name" value="Ribsml_uS5_D2-typ_fold_subgr"/>
</dbReference>
<evidence type="ECO:0000256" key="9">
    <source>
        <dbReference type="PROSITE-ProRule" id="PRU00268"/>
    </source>
</evidence>
<organism evidence="13 14">
    <name type="scientific">Paxillus involutus ATCC 200175</name>
    <dbReference type="NCBI Taxonomy" id="664439"/>
    <lineage>
        <taxon>Eukaryota</taxon>
        <taxon>Fungi</taxon>
        <taxon>Dikarya</taxon>
        <taxon>Basidiomycota</taxon>
        <taxon>Agaricomycotina</taxon>
        <taxon>Agaricomycetes</taxon>
        <taxon>Agaricomycetidae</taxon>
        <taxon>Boletales</taxon>
        <taxon>Paxilineae</taxon>
        <taxon>Paxillaceae</taxon>
        <taxon>Paxillus</taxon>
    </lineage>
</organism>
<dbReference type="OrthoDB" id="309483at2759"/>
<dbReference type="GO" id="GO:0003735">
    <property type="term" value="F:structural constituent of ribosome"/>
    <property type="evidence" value="ECO:0007669"/>
    <property type="project" value="UniProtKB-UniRule"/>
</dbReference>
<dbReference type="Proteomes" id="UP000053647">
    <property type="component" value="Unassembled WGS sequence"/>
</dbReference>
<comment type="similarity">
    <text evidence="3 10">Belongs to the universal ribosomal protein uS5 family.</text>
</comment>
<dbReference type="HOGENOM" id="CLU_038700_1_0_1"/>
<accession>A0A0C9UA86</accession>
<dbReference type="InterPro" id="IPR005324">
    <property type="entry name" value="Ribosomal_uS5_C"/>
</dbReference>
<dbReference type="PROSITE" id="PS50881">
    <property type="entry name" value="S5_DSRBD"/>
    <property type="match status" value="1"/>
</dbReference>
<dbReference type="Gene3D" id="2.40.50.140">
    <property type="entry name" value="Nucleic acid-binding proteins"/>
    <property type="match status" value="1"/>
</dbReference>
<feature type="compositionally biased region" description="Low complexity" evidence="11">
    <location>
        <begin position="68"/>
        <end position="89"/>
    </location>
</feature>
<dbReference type="PROSITE" id="PS00585">
    <property type="entry name" value="RIBOSOMAL_S5"/>
    <property type="match status" value="1"/>
</dbReference>
<dbReference type="Gene3D" id="3.30.230.10">
    <property type="match status" value="1"/>
</dbReference>
<dbReference type="Gene3D" id="3.30.160.20">
    <property type="match status" value="1"/>
</dbReference>
<feature type="region of interest" description="Disordered" evidence="11">
    <location>
        <begin position="138"/>
        <end position="166"/>
    </location>
</feature>
<dbReference type="HAMAP" id="MF_00292">
    <property type="entry name" value="Ribosomal_eS28"/>
    <property type="match status" value="1"/>
</dbReference>
<dbReference type="PANTHER" id="PTHR48277">
    <property type="entry name" value="MITOCHONDRIAL RIBOSOMAL PROTEIN S5"/>
    <property type="match status" value="1"/>
</dbReference>
<dbReference type="FunFam" id="3.30.160.20:FF:000022">
    <property type="entry name" value="28S ribosomal protein S5, mitochondrial"/>
    <property type="match status" value="1"/>
</dbReference>
<dbReference type="GO" id="GO:0005743">
    <property type="term" value="C:mitochondrial inner membrane"/>
    <property type="evidence" value="ECO:0007669"/>
    <property type="project" value="UniProtKB-ARBA"/>
</dbReference>
<evidence type="ECO:0000256" key="8">
    <source>
        <dbReference type="ARBA" id="ARBA00041606"/>
    </source>
</evidence>
<comment type="similarity">
    <text evidence="2">Belongs to the eukaryotic ribosomal protein eS28 family.</text>
</comment>
<evidence type="ECO:0000256" key="1">
    <source>
        <dbReference type="ARBA" id="ARBA00004173"/>
    </source>
</evidence>
<evidence type="ECO:0000313" key="13">
    <source>
        <dbReference type="EMBL" id="KIJ15891.1"/>
    </source>
</evidence>
<dbReference type="FunFam" id="3.30.230.10:FF:000002">
    <property type="entry name" value="30S ribosomal protein S5"/>
    <property type="match status" value="1"/>
</dbReference>
<dbReference type="Pfam" id="PF03719">
    <property type="entry name" value="Ribosomal_S5_C"/>
    <property type="match status" value="1"/>
</dbReference>
<keyword evidence="14" id="KW-1185">Reference proteome</keyword>
<dbReference type="PROSITE" id="PS00961">
    <property type="entry name" value="RIBOSOMAL_S28E"/>
    <property type="match status" value="1"/>
</dbReference>
<dbReference type="InterPro" id="IPR000851">
    <property type="entry name" value="Ribosomal_uS5"/>
</dbReference>
<protein>
    <recommendedName>
        <fullName evidence="7">Small ribosomal subunit protein uS5m</fullName>
    </recommendedName>
    <alternativeName>
        <fullName evidence="8">28S ribosomal protein S5, mitochondrial</fullName>
    </alternativeName>
</protein>
<feature type="compositionally biased region" description="Polar residues" evidence="11">
    <location>
        <begin position="56"/>
        <end position="66"/>
    </location>
</feature>
<dbReference type="InterPro" id="IPR013810">
    <property type="entry name" value="Ribosomal_uS5_N"/>
</dbReference>
<feature type="compositionally biased region" description="Low complexity" evidence="11">
    <location>
        <begin position="32"/>
        <end position="55"/>
    </location>
</feature>
<comment type="subcellular location">
    <subcellularLocation>
        <location evidence="1">Mitochondrion</location>
    </subcellularLocation>
</comment>
<feature type="region of interest" description="Disordered" evidence="11">
    <location>
        <begin position="32"/>
        <end position="95"/>
    </location>
</feature>
<sequence length="421" mass="45544">MNRLAGICLSPALRGSPRTTWLCLPAQRASALRASSTHSPSSPSSQPPSSALLESTRAQSPTSPIDITNAAPPISTASTSSHSDKTSLAGIPSDGYYPDLMRPDALLDGHDSADFPPTKRAPFYNRVIVRNDPSLFTELDDNPFPSYDPADPRGTSSPDVPPDPSDLLMERSAVEEDTVNNVVQMAGDSPFTAREMARLHVYPLITRRVTQQTGKGKIHSMYALVVVGNGNGLVGYGEAKDDEAPVARDKALAKALRSLDYVDRFEKRTLWTDIESKFGGTKIILRPRPVGFGLRCNPNVHQVLKAAGIKDASAKVWGSRNPLMVVKTLFRMLQAGNAPLGMGDGIGGALLIKMESSKAPVKLAKVIKVLGRTGSRGGVTQVRVEFMDDTSRTIIRNVKGPVREEDILALLESEREARRLR</sequence>
<dbReference type="GO" id="GO:0006412">
    <property type="term" value="P:translation"/>
    <property type="evidence" value="ECO:0007669"/>
    <property type="project" value="InterPro"/>
</dbReference>
<evidence type="ECO:0000256" key="5">
    <source>
        <dbReference type="ARBA" id="ARBA00023128"/>
    </source>
</evidence>
<dbReference type="SUPFAM" id="SSF54211">
    <property type="entry name" value="Ribosomal protein S5 domain 2-like"/>
    <property type="match status" value="1"/>
</dbReference>
<evidence type="ECO:0000256" key="6">
    <source>
        <dbReference type="ARBA" id="ARBA00023274"/>
    </source>
</evidence>
<dbReference type="InterPro" id="IPR028626">
    <property type="entry name" value="Ribosomal_eS28_CS"/>
</dbReference>
<dbReference type="SUPFAM" id="SSF50249">
    <property type="entry name" value="Nucleic acid-binding proteins"/>
    <property type="match status" value="1"/>
</dbReference>
<dbReference type="CDD" id="cd04457">
    <property type="entry name" value="S1_S28E"/>
    <property type="match status" value="1"/>
</dbReference>
<dbReference type="InterPro" id="IPR018192">
    <property type="entry name" value="Ribosomal_uS5_N_CS"/>
</dbReference>
<dbReference type="InterPro" id="IPR020568">
    <property type="entry name" value="Ribosomal_Su5_D2-typ_SF"/>
</dbReference>
<reference evidence="13 14" key="1">
    <citation type="submission" date="2014-06" db="EMBL/GenBank/DDBJ databases">
        <authorList>
            <consortium name="DOE Joint Genome Institute"/>
            <person name="Kuo A."/>
            <person name="Kohler A."/>
            <person name="Nagy L.G."/>
            <person name="Floudas D."/>
            <person name="Copeland A."/>
            <person name="Barry K.W."/>
            <person name="Cichocki N."/>
            <person name="Veneault-Fourrey C."/>
            <person name="LaButti K."/>
            <person name="Lindquist E.A."/>
            <person name="Lipzen A."/>
            <person name="Lundell T."/>
            <person name="Morin E."/>
            <person name="Murat C."/>
            <person name="Sun H."/>
            <person name="Tunlid A."/>
            <person name="Henrissat B."/>
            <person name="Grigoriev I.V."/>
            <person name="Hibbett D.S."/>
            <person name="Martin F."/>
            <person name="Nordberg H.P."/>
            <person name="Cantor M.N."/>
            <person name="Hua S.X."/>
        </authorList>
    </citation>
    <scope>NUCLEOTIDE SEQUENCE [LARGE SCALE GENOMIC DNA]</scope>
    <source>
        <strain evidence="13 14">ATCC 200175</strain>
    </source>
</reference>
<reference evidence="14" key="2">
    <citation type="submission" date="2015-01" db="EMBL/GenBank/DDBJ databases">
        <title>Evolutionary Origins and Diversification of the Mycorrhizal Mutualists.</title>
        <authorList>
            <consortium name="DOE Joint Genome Institute"/>
            <consortium name="Mycorrhizal Genomics Consortium"/>
            <person name="Kohler A."/>
            <person name="Kuo A."/>
            <person name="Nagy L.G."/>
            <person name="Floudas D."/>
            <person name="Copeland A."/>
            <person name="Barry K.W."/>
            <person name="Cichocki N."/>
            <person name="Veneault-Fourrey C."/>
            <person name="LaButti K."/>
            <person name="Lindquist E.A."/>
            <person name="Lipzen A."/>
            <person name="Lundell T."/>
            <person name="Morin E."/>
            <person name="Murat C."/>
            <person name="Riley R."/>
            <person name="Ohm R."/>
            <person name="Sun H."/>
            <person name="Tunlid A."/>
            <person name="Henrissat B."/>
            <person name="Grigoriev I.V."/>
            <person name="Hibbett D.S."/>
            <person name="Martin F."/>
        </authorList>
    </citation>
    <scope>NUCLEOTIDE SEQUENCE [LARGE SCALE GENOMIC DNA]</scope>
    <source>
        <strain evidence="14">ATCC 200175</strain>
    </source>
</reference>
<dbReference type="Pfam" id="PF01200">
    <property type="entry name" value="Ribosomal_S28e"/>
    <property type="match status" value="1"/>
</dbReference>
<evidence type="ECO:0000313" key="14">
    <source>
        <dbReference type="Proteomes" id="UP000053647"/>
    </source>
</evidence>
<evidence type="ECO:0000256" key="3">
    <source>
        <dbReference type="ARBA" id="ARBA00008945"/>
    </source>
</evidence>
<keyword evidence="4 9" id="KW-0689">Ribosomal protein</keyword>
<evidence type="ECO:0000256" key="11">
    <source>
        <dbReference type="SAM" id="MobiDB-lite"/>
    </source>
</evidence>
<dbReference type="SUPFAM" id="SSF54768">
    <property type="entry name" value="dsRNA-binding domain-like"/>
    <property type="match status" value="1"/>
</dbReference>
<evidence type="ECO:0000256" key="2">
    <source>
        <dbReference type="ARBA" id="ARBA00005943"/>
    </source>
</evidence>
<dbReference type="PANTHER" id="PTHR48277:SF1">
    <property type="entry name" value="MITOCHONDRIAL RIBOSOMAL PROTEIN S5"/>
    <property type="match status" value="1"/>
</dbReference>
<dbReference type="InterPro" id="IPR012340">
    <property type="entry name" value="NA-bd_OB-fold"/>
</dbReference>
<keyword evidence="5" id="KW-0496">Mitochondrion</keyword>
<keyword evidence="6 9" id="KW-0687">Ribonucleoprotein</keyword>
<dbReference type="AlphaFoldDB" id="A0A0C9UA86"/>
<name>A0A0C9UA86_PAXIN</name>
<dbReference type="EMBL" id="KN819335">
    <property type="protein sequence ID" value="KIJ15891.1"/>
    <property type="molecule type" value="Genomic_DNA"/>
</dbReference>
<dbReference type="Pfam" id="PF00333">
    <property type="entry name" value="Ribosomal_S5"/>
    <property type="match status" value="1"/>
</dbReference>
<evidence type="ECO:0000256" key="10">
    <source>
        <dbReference type="RuleBase" id="RU003823"/>
    </source>
</evidence>
<dbReference type="GO" id="GO:0005763">
    <property type="term" value="C:mitochondrial small ribosomal subunit"/>
    <property type="evidence" value="ECO:0007669"/>
    <property type="project" value="UniProtKB-ARBA"/>
</dbReference>
<dbReference type="InterPro" id="IPR000289">
    <property type="entry name" value="Ribosomal_eS28"/>
</dbReference>
<evidence type="ECO:0000256" key="4">
    <source>
        <dbReference type="ARBA" id="ARBA00022980"/>
    </source>
</evidence>
<evidence type="ECO:0000256" key="7">
    <source>
        <dbReference type="ARBA" id="ARBA00039335"/>
    </source>
</evidence>
<feature type="domain" description="S5 DRBM" evidence="12">
    <location>
        <begin position="199"/>
        <end position="262"/>
    </location>
</feature>
<dbReference type="FunFam" id="2.40.50.140:FF:000025">
    <property type="entry name" value="40S ribosomal protein S28"/>
    <property type="match status" value="1"/>
</dbReference>
<proteinExistence type="inferred from homology"/>
<gene>
    <name evidence="13" type="ORF">PAXINDRAFT_99257</name>
</gene>
<evidence type="ECO:0000259" key="12">
    <source>
        <dbReference type="PROSITE" id="PS50881"/>
    </source>
</evidence>